<dbReference type="InterPro" id="IPR015500">
    <property type="entry name" value="Peptidase_S8_subtilisin-rel"/>
</dbReference>
<keyword evidence="3" id="KW-0378">Hydrolase</keyword>
<dbReference type="Pfam" id="PF20773">
    <property type="entry name" value="InhA-like_MAM"/>
    <property type="match status" value="1"/>
</dbReference>
<dbReference type="Pfam" id="PF00082">
    <property type="entry name" value="Peptidase_S8"/>
    <property type="match status" value="1"/>
</dbReference>
<dbReference type="InterPro" id="IPR013320">
    <property type="entry name" value="ConA-like_dom_sf"/>
</dbReference>
<evidence type="ECO:0000256" key="2">
    <source>
        <dbReference type="ARBA" id="ARBA00022670"/>
    </source>
</evidence>
<evidence type="ECO:0000256" key="1">
    <source>
        <dbReference type="ARBA" id="ARBA00011073"/>
    </source>
</evidence>
<dbReference type="Gene3D" id="2.60.40.10">
    <property type="entry name" value="Immunoglobulins"/>
    <property type="match status" value="2"/>
</dbReference>
<evidence type="ECO:0000256" key="6">
    <source>
        <dbReference type="SAM" id="MobiDB-lite"/>
    </source>
</evidence>
<dbReference type="InterPro" id="IPR023827">
    <property type="entry name" value="Peptidase_S8_Asp-AS"/>
</dbReference>
<dbReference type="KEGG" id="bda:FSZ17_14475"/>
<feature type="region of interest" description="Disordered" evidence="6">
    <location>
        <begin position="189"/>
        <end position="239"/>
    </location>
</feature>
<dbReference type="Gene3D" id="2.60.120.200">
    <property type="match status" value="1"/>
</dbReference>
<dbReference type="PROSITE" id="PS51892">
    <property type="entry name" value="SUBTILASE"/>
    <property type="match status" value="1"/>
</dbReference>
<reference evidence="10" key="1">
    <citation type="submission" date="2019-08" db="EMBL/GenBank/DDBJ databases">
        <authorList>
            <person name="Zheng X."/>
        </authorList>
    </citation>
    <scope>NUCLEOTIDE SEQUENCE [LARGE SCALE GENOMIC DNA]</scope>
    <source>
        <strain evidence="10">FJAT-25496</strain>
    </source>
</reference>
<dbReference type="NCBIfam" id="NF038128">
    <property type="entry name" value="choice_anch_J"/>
    <property type="match status" value="1"/>
</dbReference>
<name>A0A5B8ZAJ6_CYTDA</name>
<dbReference type="InterPro" id="IPR050131">
    <property type="entry name" value="Peptidase_S8_subtilisin-like"/>
</dbReference>
<evidence type="ECO:0000259" key="8">
    <source>
        <dbReference type="Pfam" id="PF00082"/>
    </source>
</evidence>
<dbReference type="PANTHER" id="PTHR43806">
    <property type="entry name" value="PEPTIDASE S8"/>
    <property type="match status" value="1"/>
</dbReference>
<keyword evidence="7" id="KW-0732">Signal</keyword>
<keyword evidence="2" id="KW-0645">Protease</keyword>
<feature type="signal peptide" evidence="7">
    <location>
        <begin position="1"/>
        <end position="33"/>
    </location>
</feature>
<dbReference type="PANTHER" id="PTHR43806:SF67">
    <property type="entry name" value="EGF-LIKE DOMAIN-CONTAINING PROTEIN"/>
    <property type="match status" value="1"/>
</dbReference>
<evidence type="ECO:0000256" key="3">
    <source>
        <dbReference type="ARBA" id="ARBA00022801"/>
    </source>
</evidence>
<dbReference type="PRINTS" id="PR00723">
    <property type="entry name" value="SUBTILISIN"/>
</dbReference>
<dbReference type="Proteomes" id="UP000321555">
    <property type="component" value="Chromosome"/>
</dbReference>
<keyword evidence="10" id="KW-1185">Reference proteome</keyword>
<dbReference type="SUPFAM" id="SSF49899">
    <property type="entry name" value="Concanavalin A-like lectins/glucanases"/>
    <property type="match status" value="1"/>
</dbReference>
<organism evidence="9 10">
    <name type="scientific">Cytobacillus dafuensis</name>
    <name type="common">Bacillus dafuensis</name>
    <dbReference type="NCBI Taxonomy" id="1742359"/>
    <lineage>
        <taxon>Bacteria</taxon>
        <taxon>Bacillati</taxon>
        <taxon>Bacillota</taxon>
        <taxon>Bacilli</taxon>
        <taxon>Bacillales</taxon>
        <taxon>Bacillaceae</taxon>
        <taxon>Cytobacillus</taxon>
    </lineage>
</organism>
<evidence type="ECO:0000256" key="7">
    <source>
        <dbReference type="SAM" id="SignalP"/>
    </source>
</evidence>
<dbReference type="SUPFAM" id="SSF52743">
    <property type="entry name" value="Subtilisin-like"/>
    <property type="match status" value="1"/>
</dbReference>
<feature type="chain" id="PRO_5023020671" evidence="7">
    <location>
        <begin position="34"/>
        <end position="1484"/>
    </location>
</feature>
<protein>
    <submittedName>
        <fullName evidence="9">S8 family serine peptidase</fullName>
    </submittedName>
</protein>
<dbReference type="EMBL" id="CP042593">
    <property type="protein sequence ID" value="QED50155.1"/>
    <property type="molecule type" value="Genomic_DNA"/>
</dbReference>
<dbReference type="Gene3D" id="3.40.50.200">
    <property type="entry name" value="Peptidase S8/S53 domain"/>
    <property type="match status" value="1"/>
</dbReference>
<dbReference type="STRING" id="1742359.GCA_001439625_01970"/>
<evidence type="ECO:0000313" key="10">
    <source>
        <dbReference type="Proteomes" id="UP000321555"/>
    </source>
</evidence>
<dbReference type="InterPro" id="IPR008969">
    <property type="entry name" value="CarboxyPept-like_regulatory"/>
</dbReference>
<evidence type="ECO:0000256" key="4">
    <source>
        <dbReference type="ARBA" id="ARBA00022825"/>
    </source>
</evidence>
<evidence type="ECO:0000313" key="9">
    <source>
        <dbReference type="EMBL" id="QED50155.1"/>
    </source>
</evidence>
<dbReference type="GO" id="GO:0004252">
    <property type="term" value="F:serine-type endopeptidase activity"/>
    <property type="evidence" value="ECO:0007669"/>
    <property type="project" value="InterPro"/>
</dbReference>
<keyword evidence="4" id="KW-0720">Serine protease</keyword>
<dbReference type="PROSITE" id="PS00136">
    <property type="entry name" value="SUBTILASE_ASP"/>
    <property type="match status" value="1"/>
</dbReference>
<feature type="compositionally biased region" description="Basic and acidic residues" evidence="6">
    <location>
        <begin position="219"/>
        <end position="236"/>
    </location>
</feature>
<dbReference type="InterPro" id="IPR013783">
    <property type="entry name" value="Ig-like_fold"/>
</dbReference>
<dbReference type="InterPro" id="IPR036852">
    <property type="entry name" value="Peptidase_S8/S53_dom_sf"/>
</dbReference>
<accession>A0A5B8ZAJ6</accession>
<gene>
    <name evidence="9" type="ORF">FSZ17_14475</name>
</gene>
<comment type="similarity">
    <text evidence="1 5">Belongs to the peptidase S8 family.</text>
</comment>
<evidence type="ECO:0000256" key="5">
    <source>
        <dbReference type="PROSITE-ProRule" id="PRU01240"/>
    </source>
</evidence>
<dbReference type="InterPro" id="IPR000209">
    <property type="entry name" value="Peptidase_S8/S53_dom"/>
</dbReference>
<dbReference type="Gene3D" id="2.60.40.1120">
    <property type="entry name" value="Carboxypeptidase-like, regulatory domain"/>
    <property type="match status" value="2"/>
</dbReference>
<dbReference type="OrthoDB" id="9798386at2"/>
<dbReference type="GO" id="GO:0006508">
    <property type="term" value="P:proteolysis"/>
    <property type="evidence" value="ECO:0007669"/>
    <property type="project" value="UniProtKB-KW"/>
</dbReference>
<sequence>MKRKRHGYGHVAFSFILCTLLLLSTFSPQFALANSNSKASITLYESLEEESSEEASKNVNTKVDKKLNDQFNKEKTVTFLLKLIDQVDTNKVAIETAKKAKAQKQTAAKTELMKRSAVVSTLRAKANETQHSIKTYLNQEMKKGNVKEFQSFYIVNGMAVTGTKEVMDKLATFPEVEKILPNETVQMIPNESSNTSTQPTADPQEETQTNTQAFTRVETQTDTREDTQTDTQRDTQTDTTSVPWNLAKIDVPQVWKMGFDGTGTVVAIIDTGVQWDHPALKEKYRGYNPANPDQPDHTFSWFDAVNGKPTPYDDSKQGTRGTGIMVGSEPNGSNQIGVAPGAKWIAVKATKGYGGSGTQVDLLEAGEWILAPKDAEGNPHPEKAPDVVNNSWGSVIEGVDEWFRPMVQNWRAAEIFPVFAAGNSSYKEGLIWTPANYPESFAVGYTDSNNLRGFNSGRGPSTFGVMKPDISAPGENIRSSDLGGSYSTLSFTMWGAPHISGVVSLMKQANPSLTVDEIEKILKDSATPLTDSTYPTSPNNGYGHGLVNAYMAVSSITSGLGLVQGQVGYEGQDTENPTYEHTAPTENFANMTLPLTVQVQDNVSVRRVELEYRASETAEWQTVAATRTAGNYKSGTYQAVIPADAIQVPTLTYRWHITDYGQNPVTSDDYKVPVKAGISTGYYQDFESIPNGWTSYGTKNSWEWGVPAYDNGPATAASGEKVYGTKLSGQYDAKANMSLMMPRIIVPEGNTYLQFKDWYQIESGYDNGYVLVSTDKQNWQQLSSITGNSLEWTQRQIDLTAYAGQEIYIAFNLTTDNLGQRAGWYIDDVALSNTALTTANVELEDAGQLENSDTIKTIKTQNVMAPTAAITPAAVQPMTLPLEATVSVLESGRSAITNPVDGGFTMRHPAGEFTLRAESYGYVSSDQRVKIPKEGTLDANFTLKPASKGTVNGTVTNKQTGQPLANATLSLIEDAVIQPVQTDENGHFTITAYEGTYTLHVSAPFFFAQDITISIPANGQSEQNVGLPPFVGYSSEIGYDDGTAENAKSWNAPGNAWAVKISLPDGKKSALVTAGLVRFWDKGWPSPGGTDFKLAIYDNSGNLGAPGKLIAGPFDSTALTNGQWSAVDLSNESIFVNDDFYFVYIQEGLYPYSPGLAIDTNSKSAGRSWEMLSGVWIPFSQAQGNIMIRAQVQYEAMTPVITTPKDAAITNQSTFTVEGQASPATQVHLFNKGKEEATTTAREDGTFSVDVPLQKGENVLTAISSSNQGSTDPSEPVKITLDQEKPELTITKPADGFKTNQKAVTIEGKVTDLHLSEVTINGQKVNVTEDGSYSLRLLLKNGKNEFTVTAKDRAGNETSKRVTIYAKFTPPAITNLKPAQDVVINKGNKLTVELDSEPGISGSFIVRLPSTYAAAATTTKTTTATATSVEIPLTEQGKGHYVGTWTAPKDKINGAVIEVVMRDDYGNESRQTAAGKVYVNVKPR</sequence>
<dbReference type="Pfam" id="PF09136">
    <property type="entry name" value="Glucodextran_B"/>
    <property type="match status" value="2"/>
</dbReference>
<dbReference type="SUPFAM" id="SSF49464">
    <property type="entry name" value="Carboxypeptidase regulatory domain-like"/>
    <property type="match status" value="2"/>
</dbReference>
<proteinExistence type="inferred from homology"/>
<feature type="domain" description="Peptidase S8/S53" evidence="8">
    <location>
        <begin position="261"/>
        <end position="545"/>
    </location>
</feature>
<feature type="compositionally biased region" description="Polar residues" evidence="6">
    <location>
        <begin position="189"/>
        <end position="214"/>
    </location>
</feature>
<comment type="caution">
    <text evidence="5">Lacks conserved residue(s) required for the propagation of feature annotation.</text>
</comment>